<dbReference type="Pfam" id="PF05190">
    <property type="entry name" value="MutS_IV"/>
    <property type="match status" value="1"/>
</dbReference>
<dbReference type="SMART" id="SM00533">
    <property type="entry name" value="MUTSd"/>
    <property type="match status" value="1"/>
</dbReference>
<dbReference type="SUPFAM" id="SSF48334">
    <property type="entry name" value="DNA repair protein MutS, domain III"/>
    <property type="match status" value="1"/>
</dbReference>
<dbReference type="PANTHER" id="PTHR11361">
    <property type="entry name" value="DNA MISMATCH REPAIR PROTEIN MUTS FAMILY MEMBER"/>
    <property type="match status" value="1"/>
</dbReference>
<dbReference type="SUPFAM" id="SSF53150">
    <property type="entry name" value="DNA repair protein MutS, domain II"/>
    <property type="match status" value="1"/>
</dbReference>
<dbReference type="InterPro" id="IPR036187">
    <property type="entry name" value="DNA_mismatch_repair_MutS_sf"/>
</dbReference>
<dbReference type="InterPro" id="IPR005748">
    <property type="entry name" value="DNA_mismatch_repair_MutS"/>
</dbReference>
<dbReference type="FunFam" id="3.40.50.300:FF:000870">
    <property type="entry name" value="MutS protein homolog 4"/>
    <property type="match status" value="1"/>
</dbReference>
<dbReference type="InterPro" id="IPR027417">
    <property type="entry name" value="P-loop_NTPase"/>
</dbReference>
<evidence type="ECO:0000313" key="12">
    <source>
        <dbReference type="EMBL" id="MBC8433524.1"/>
    </source>
</evidence>
<comment type="similarity">
    <text evidence="1 9 10">Belongs to the DNA mismatch repair MutS family.</text>
</comment>
<dbReference type="NCBIfam" id="NF003810">
    <property type="entry name" value="PRK05399.1"/>
    <property type="match status" value="1"/>
</dbReference>
<dbReference type="InterPro" id="IPR045076">
    <property type="entry name" value="MutS"/>
</dbReference>
<reference evidence="12 13" key="1">
    <citation type="submission" date="2020-08" db="EMBL/GenBank/DDBJ databases">
        <title>Bridging the membrane lipid divide: bacteria of the FCB group superphylum have the potential to synthesize archaeal ether lipids.</title>
        <authorList>
            <person name="Villanueva L."/>
            <person name="Von Meijenfeldt F.A.B."/>
            <person name="Westbye A.B."/>
            <person name="Yadav S."/>
            <person name="Hopmans E.C."/>
            <person name="Dutilh B.E."/>
            <person name="Sinninghe Damste J.S."/>
        </authorList>
    </citation>
    <scope>NUCLEOTIDE SEQUENCE [LARGE SCALE GENOMIC DNA]</scope>
    <source>
        <strain evidence="12">NIOZ-UU17</strain>
    </source>
</reference>
<organism evidence="12 13">
    <name type="scientific">Candidatus Desulfatibia vada</name>
    <dbReference type="NCBI Taxonomy" id="2841696"/>
    <lineage>
        <taxon>Bacteria</taxon>
        <taxon>Pseudomonadati</taxon>
        <taxon>Thermodesulfobacteriota</taxon>
        <taxon>Desulfobacteria</taxon>
        <taxon>Desulfobacterales</taxon>
        <taxon>Desulfobacterales incertae sedis</taxon>
        <taxon>Candidatus Desulfatibia</taxon>
    </lineage>
</organism>
<dbReference type="InterPro" id="IPR007695">
    <property type="entry name" value="DNA_mismatch_repair_MutS-lik_N"/>
</dbReference>
<sequence>MSLAKATPMIKQYLSIKEQYADAILFYRMGDFYEMFFEDAEVASRILEITLTSRNKKDEFPIPMCGIPYRAVKGYIARLIDHGHKVAICDQIEDPAAAKGLVKRDVVRVITPGMIVDDEFLDAKSDNYVFAVARNNNTIGFSYLDISTGTFRVSQSEDLSAVVDEVLRVSPSEAIFPESSKADPFFTVIIDALSEKSITFLEDRAFEHQRCRERLIDQFQTLSLEGFGCEHLKAGVQAAGALIFYVRETQKQKIEHLRGIETYAFNNYLIIDDISCRNLEILQNVHTGSKRGTLLGIIDKTVTAMGGRLLKRWLRYPLLEVAEITSRHEAVKEMKDHIQIRKSITESLTSVYDLQRLGSKISMGHSNAKDLIALKLSTNSFPAIWSRLQQLSSALFRYDEKLDDVYVLADLIEKAIREDAPPTIQEGGIIKTGYNVQLDELITVSRDGKGWLAKLEASEKQTTGINTLKVRFNKVFGYYIEIPKSRFRDVPSHYVRKQTLVNAERYITDELKSFESKVLGAEEQRAVLEYKIFNQIRQEIVNANADIQRVASFLARLDCLVNLAEVADQNNYCRPEMNLDGHILIEDGRHPVVEKMITAERFVPNSIEVDDHKNQILVITGPNMAGKSTVLRQIALMVLMAQMGSFVPAVKASICVTDRIFTRVGALDNLSQGQSTFMVEMQETANILHNATGKSLVIMDEIGRGTSTFDGLSIAWAVAEYLHDFKGFGVKTLFATHYHELTELAQKKPRVKNYSIAVKEWNDEIIFLRKLVEGGTNRSYGIQVARLAGIPDQVIQRAKKILYHIENSEQGIAGSTVLAFGEGVAPKAQVQLNLFRRPEHLVIEKLQKLDIAKMTPLEALNCLNELHEKAKLN</sequence>
<dbReference type="Gene3D" id="3.40.50.300">
    <property type="entry name" value="P-loop containing nucleotide triphosphate hydrolases"/>
    <property type="match status" value="1"/>
</dbReference>
<dbReference type="PROSITE" id="PS00486">
    <property type="entry name" value="DNA_MISMATCH_REPAIR_2"/>
    <property type="match status" value="1"/>
</dbReference>
<dbReference type="CDD" id="cd03284">
    <property type="entry name" value="ABC_MutS1"/>
    <property type="match status" value="1"/>
</dbReference>
<dbReference type="GO" id="GO:0030983">
    <property type="term" value="F:mismatched DNA binding"/>
    <property type="evidence" value="ECO:0007669"/>
    <property type="project" value="InterPro"/>
</dbReference>
<dbReference type="Pfam" id="PF00488">
    <property type="entry name" value="MutS_V"/>
    <property type="match status" value="1"/>
</dbReference>
<dbReference type="GO" id="GO:0003684">
    <property type="term" value="F:damaged DNA binding"/>
    <property type="evidence" value="ECO:0007669"/>
    <property type="project" value="UniProtKB-UniRule"/>
</dbReference>
<dbReference type="Proteomes" id="UP000605201">
    <property type="component" value="Unassembled WGS sequence"/>
</dbReference>
<evidence type="ECO:0000256" key="9">
    <source>
        <dbReference type="HAMAP-Rule" id="MF_00096"/>
    </source>
</evidence>
<dbReference type="InterPro" id="IPR016151">
    <property type="entry name" value="DNA_mismatch_repair_MutS_N"/>
</dbReference>
<dbReference type="EMBL" id="JACNIG010000305">
    <property type="protein sequence ID" value="MBC8433524.1"/>
    <property type="molecule type" value="Genomic_DNA"/>
</dbReference>
<dbReference type="HAMAP" id="MF_00096">
    <property type="entry name" value="MutS"/>
    <property type="match status" value="1"/>
</dbReference>
<dbReference type="InterPro" id="IPR017261">
    <property type="entry name" value="DNA_mismatch_repair_MutS/MSH"/>
</dbReference>
<keyword evidence="6 9" id="KW-0238">DNA-binding</keyword>
<dbReference type="InterPro" id="IPR036678">
    <property type="entry name" value="MutS_con_dom_sf"/>
</dbReference>
<evidence type="ECO:0000256" key="10">
    <source>
        <dbReference type="RuleBase" id="RU003756"/>
    </source>
</evidence>
<dbReference type="GO" id="GO:0005829">
    <property type="term" value="C:cytosol"/>
    <property type="evidence" value="ECO:0007669"/>
    <property type="project" value="TreeGrafter"/>
</dbReference>
<dbReference type="Gene3D" id="3.40.1170.10">
    <property type="entry name" value="DNA repair protein MutS, domain I"/>
    <property type="match status" value="1"/>
</dbReference>
<dbReference type="GO" id="GO:0005524">
    <property type="term" value="F:ATP binding"/>
    <property type="evidence" value="ECO:0007669"/>
    <property type="project" value="UniProtKB-UniRule"/>
</dbReference>
<evidence type="ECO:0000256" key="3">
    <source>
        <dbReference type="ARBA" id="ARBA00022741"/>
    </source>
</evidence>
<evidence type="ECO:0000256" key="6">
    <source>
        <dbReference type="ARBA" id="ARBA00023125"/>
    </source>
</evidence>
<feature type="domain" description="DNA mismatch repair proteins mutS family" evidence="11">
    <location>
        <begin position="695"/>
        <end position="711"/>
    </location>
</feature>
<accession>A0A8J6P0M0</accession>
<dbReference type="InterPro" id="IPR000432">
    <property type="entry name" value="DNA_mismatch_repair_MutS_C"/>
</dbReference>
<dbReference type="PANTHER" id="PTHR11361:SF34">
    <property type="entry name" value="DNA MISMATCH REPAIR PROTEIN MSH1, MITOCHONDRIAL"/>
    <property type="match status" value="1"/>
</dbReference>
<keyword evidence="5 9" id="KW-0067">ATP-binding</keyword>
<dbReference type="Pfam" id="PF01624">
    <property type="entry name" value="MutS_I"/>
    <property type="match status" value="1"/>
</dbReference>
<protein>
    <recommendedName>
        <fullName evidence="2 9">DNA mismatch repair protein MutS</fullName>
    </recommendedName>
</protein>
<dbReference type="Pfam" id="PF05192">
    <property type="entry name" value="MutS_III"/>
    <property type="match status" value="1"/>
</dbReference>
<dbReference type="Pfam" id="PF05188">
    <property type="entry name" value="MutS_II"/>
    <property type="match status" value="1"/>
</dbReference>
<dbReference type="Gene3D" id="3.30.420.110">
    <property type="entry name" value="MutS, connector domain"/>
    <property type="match status" value="1"/>
</dbReference>
<comment type="function">
    <text evidence="8 9">This protein is involved in the repair of mismatches in DNA. It is possible that it carries out the mismatch recognition step. This protein has a weak ATPase activity.</text>
</comment>
<evidence type="ECO:0000256" key="7">
    <source>
        <dbReference type="ARBA" id="ARBA00023204"/>
    </source>
</evidence>
<keyword evidence="4 9" id="KW-0227">DNA damage</keyword>
<dbReference type="GO" id="GO:0006298">
    <property type="term" value="P:mismatch repair"/>
    <property type="evidence" value="ECO:0007669"/>
    <property type="project" value="UniProtKB-UniRule"/>
</dbReference>
<dbReference type="Gene3D" id="1.10.1420.10">
    <property type="match status" value="2"/>
</dbReference>
<evidence type="ECO:0000256" key="8">
    <source>
        <dbReference type="ARBA" id="ARBA00024647"/>
    </source>
</evidence>
<name>A0A8J6P0M0_9BACT</name>
<dbReference type="SUPFAM" id="SSF52540">
    <property type="entry name" value="P-loop containing nucleoside triphosphate hydrolases"/>
    <property type="match status" value="1"/>
</dbReference>
<evidence type="ECO:0000256" key="5">
    <source>
        <dbReference type="ARBA" id="ARBA00022840"/>
    </source>
</evidence>
<dbReference type="PIRSF" id="PIRSF037677">
    <property type="entry name" value="DNA_mis_repair_Msh6"/>
    <property type="match status" value="1"/>
</dbReference>
<dbReference type="AlphaFoldDB" id="A0A8J6P0M0"/>
<feature type="binding site" evidence="9">
    <location>
        <begin position="621"/>
        <end position="628"/>
    </location>
    <ligand>
        <name>ATP</name>
        <dbReference type="ChEBI" id="CHEBI:30616"/>
    </ligand>
</feature>
<dbReference type="SUPFAM" id="SSF55271">
    <property type="entry name" value="DNA repair protein MutS, domain I"/>
    <property type="match status" value="1"/>
</dbReference>
<dbReference type="InterPro" id="IPR007696">
    <property type="entry name" value="DNA_mismatch_repair_MutS_core"/>
</dbReference>
<evidence type="ECO:0000259" key="11">
    <source>
        <dbReference type="PROSITE" id="PS00486"/>
    </source>
</evidence>
<gene>
    <name evidence="9 12" type="primary">mutS</name>
    <name evidence="12" type="ORF">H8D96_16575</name>
</gene>
<comment type="caution">
    <text evidence="12">The sequence shown here is derived from an EMBL/GenBank/DDBJ whole genome shotgun (WGS) entry which is preliminary data.</text>
</comment>
<evidence type="ECO:0000256" key="2">
    <source>
        <dbReference type="ARBA" id="ARBA00021982"/>
    </source>
</evidence>
<keyword evidence="3 9" id="KW-0547">Nucleotide-binding</keyword>
<dbReference type="SMART" id="SM00534">
    <property type="entry name" value="MUTSac"/>
    <property type="match status" value="1"/>
</dbReference>
<proteinExistence type="inferred from homology"/>
<evidence type="ECO:0000256" key="4">
    <source>
        <dbReference type="ARBA" id="ARBA00022763"/>
    </source>
</evidence>
<dbReference type="GO" id="GO:0140664">
    <property type="term" value="F:ATP-dependent DNA damage sensor activity"/>
    <property type="evidence" value="ECO:0007669"/>
    <property type="project" value="InterPro"/>
</dbReference>
<evidence type="ECO:0000256" key="1">
    <source>
        <dbReference type="ARBA" id="ARBA00006271"/>
    </source>
</evidence>
<dbReference type="FunFam" id="3.40.1170.10:FF:000001">
    <property type="entry name" value="DNA mismatch repair protein MutS"/>
    <property type="match status" value="1"/>
</dbReference>
<keyword evidence="7 9" id="KW-0234">DNA repair</keyword>
<dbReference type="InterPro" id="IPR007861">
    <property type="entry name" value="DNA_mismatch_repair_MutS_clamp"/>
</dbReference>
<dbReference type="InterPro" id="IPR007860">
    <property type="entry name" value="DNA_mmatch_repair_MutS_con_dom"/>
</dbReference>
<evidence type="ECO:0000313" key="13">
    <source>
        <dbReference type="Proteomes" id="UP000605201"/>
    </source>
</evidence>
<dbReference type="NCBIfam" id="TIGR01070">
    <property type="entry name" value="mutS1"/>
    <property type="match status" value="1"/>
</dbReference>